<feature type="transmembrane region" description="Helical" evidence="2">
    <location>
        <begin position="216"/>
        <end position="239"/>
    </location>
</feature>
<name>A0AAN7YIX5_9EURO</name>
<evidence type="ECO:0000256" key="1">
    <source>
        <dbReference type="SAM" id="MobiDB-lite"/>
    </source>
</evidence>
<dbReference type="EMBL" id="JAVRRJ010000002">
    <property type="protein sequence ID" value="KAK5088214.1"/>
    <property type="molecule type" value="Genomic_DNA"/>
</dbReference>
<dbReference type="Proteomes" id="UP001309876">
    <property type="component" value="Unassembled WGS sequence"/>
</dbReference>
<gene>
    <name evidence="4" type="ORF">LTR05_002431</name>
</gene>
<evidence type="ECO:0000256" key="2">
    <source>
        <dbReference type="SAM" id="Phobius"/>
    </source>
</evidence>
<keyword evidence="2" id="KW-0812">Transmembrane</keyword>
<keyword evidence="2" id="KW-0472">Membrane</keyword>
<feature type="compositionally biased region" description="Low complexity" evidence="1">
    <location>
        <begin position="250"/>
        <end position="279"/>
    </location>
</feature>
<feature type="region of interest" description="Disordered" evidence="1">
    <location>
        <begin position="248"/>
        <end position="287"/>
    </location>
</feature>
<comment type="caution">
    <text evidence="4">The sequence shown here is derived from an EMBL/GenBank/DDBJ whole genome shotgun (WGS) entry which is preliminary data.</text>
</comment>
<dbReference type="AlphaFoldDB" id="A0AAN7YIX5"/>
<sequence length="287" mass="30273">MQVAALLATLLCSTALGQNAQVPLKDIAQGWFDKAKSYIPSTDSIPDPIEAGAAAIAGQQVQKVNIRNFERLLAPKSEGPEEWLIYTTGGNKTCFGRCGNADLAWNESVPILAALPQSGSSTLRLGKIDCERENVLCSAWGIACPGAAHFLVPQKSSESQLTPARFTNFNVSTVGPQDIITLASAAPNSKIMNITPYEGILHPIDGMLAKAGLQQYLGYLINFLGSTPSWVIMLTISFFSRQFMGSRMTGRAGPSAQQPAGAAPAAPVAAQRTAAPASAGKGGKKRR</sequence>
<reference evidence="4 5" key="1">
    <citation type="submission" date="2023-08" db="EMBL/GenBank/DDBJ databases">
        <title>Black Yeasts Isolated from many extreme environments.</title>
        <authorList>
            <person name="Coleine C."/>
            <person name="Stajich J.E."/>
            <person name="Selbmann L."/>
        </authorList>
    </citation>
    <scope>NUCLEOTIDE SEQUENCE [LARGE SCALE GENOMIC DNA]</scope>
    <source>
        <strain evidence="4 5">CCFEE 5910</strain>
    </source>
</reference>
<protein>
    <submittedName>
        <fullName evidence="4">Uncharacterized protein</fullName>
    </submittedName>
</protein>
<keyword evidence="5" id="KW-1185">Reference proteome</keyword>
<evidence type="ECO:0000256" key="3">
    <source>
        <dbReference type="SAM" id="SignalP"/>
    </source>
</evidence>
<evidence type="ECO:0000313" key="5">
    <source>
        <dbReference type="Proteomes" id="UP001309876"/>
    </source>
</evidence>
<accession>A0AAN7YIX5</accession>
<feature type="signal peptide" evidence="3">
    <location>
        <begin position="1"/>
        <end position="17"/>
    </location>
</feature>
<feature type="chain" id="PRO_5042970018" evidence="3">
    <location>
        <begin position="18"/>
        <end position="287"/>
    </location>
</feature>
<evidence type="ECO:0000313" key="4">
    <source>
        <dbReference type="EMBL" id="KAK5088214.1"/>
    </source>
</evidence>
<keyword evidence="3" id="KW-0732">Signal</keyword>
<keyword evidence="2" id="KW-1133">Transmembrane helix</keyword>
<proteinExistence type="predicted"/>
<organism evidence="4 5">
    <name type="scientific">Lithohypha guttulata</name>
    <dbReference type="NCBI Taxonomy" id="1690604"/>
    <lineage>
        <taxon>Eukaryota</taxon>
        <taxon>Fungi</taxon>
        <taxon>Dikarya</taxon>
        <taxon>Ascomycota</taxon>
        <taxon>Pezizomycotina</taxon>
        <taxon>Eurotiomycetes</taxon>
        <taxon>Chaetothyriomycetidae</taxon>
        <taxon>Chaetothyriales</taxon>
        <taxon>Trichomeriaceae</taxon>
        <taxon>Lithohypha</taxon>
    </lineage>
</organism>